<dbReference type="Gene3D" id="2.60.120.10">
    <property type="entry name" value="Jelly Rolls"/>
    <property type="match status" value="1"/>
</dbReference>
<dbReference type="InterPro" id="IPR014710">
    <property type="entry name" value="RmlC-like_jellyroll"/>
</dbReference>
<dbReference type="InterPro" id="IPR039935">
    <property type="entry name" value="YML079W-like"/>
</dbReference>
<reference evidence="2" key="1">
    <citation type="submission" date="2022-06" db="EMBL/GenBank/DDBJ databases">
        <title>Genome sequence of Phormidium yuhuli AB48 isolated from an industrial photobioreactor environment.</title>
        <authorList>
            <person name="Qiu Y."/>
            <person name="Noonan A.J.C."/>
            <person name="Dofher K."/>
            <person name="Koch M."/>
            <person name="Kieft B."/>
            <person name="Lin X."/>
            <person name="Ziels R.M."/>
            <person name="Hallam S.J."/>
        </authorList>
    </citation>
    <scope>NUCLEOTIDE SEQUENCE</scope>
    <source>
        <strain evidence="2">AB48</strain>
    </source>
</reference>
<name>A0ABY5AMQ1_9CYAN</name>
<evidence type="ECO:0000259" key="1">
    <source>
        <dbReference type="Pfam" id="PF06172"/>
    </source>
</evidence>
<dbReference type="PANTHER" id="PTHR33387">
    <property type="entry name" value="RMLC-LIKE JELLY ROLL FOLD PROTEIN"/>
    <property type="match status" value="1"/>
</dbReference>
<dbReference type="SUPFAM" id="SSF51182">
    <property type="entry name" value="RmlC-like cupins"/>
    <property type="match status" value="1"/>
</dbReference>
<dbReference type="EMBL" id="CP098611">
    <property type="protein sequence ID" value="USR89514.1"/>
    <property type="molecule type" value="Genomic_DNA"/>
</dbReference>
<dbReference type="Pfam" id="PF06172">
    <property type="entry name" value="Cupin_5"/>
    <property type="match status" value="1"/>
</dbReference>
<dbReference type="PANTHER" id="PTHR33387:SF3">
    <property type="entry name" value="DUF985 DOMAIN-CONTAINING PROTEIN"/>
    <property type="match status" value="1"/>
</dbReference>
<dbReference type="InterPro" id="IPR009327">
    <property type="entry name" value="Cupin_DUF985"/>
</dbReference>
<gene>
    <name evidence="2" type="ORF">NEA10_11495</name>
</gene>
<dbReference type="RefSeq" id="WP_252660154.1">
    <property type="nucleotide sequence ID" value="NZ_CP098611.1"/>
</dbReference>
<evidence type="ECO:0000313" key="3">
    <source>
        <dbReference type="Proteomes" id="UP001056708"/>
    </source>
</evidence>
<protein>
    <submittedName>
        <fullName evidence="2">Cupin domain-containing protein</fullName>
    </submittedName>
</protein>
<keyword evidence="3" id="KW-1185">Reference proteome</keyword>
<proteinExistence type="predicted"/>
<sequence length="170" mass="19149">MMYSAADWIETLGLVPLPEEGGLYRELYRSDEVIPQSALPDRFGGDRTYCTSIYYLLEHPEFSAFHRIQQEEIWHFYEGSPLTLAILTPQGNLSQQTLGRNFKAGERLQVVIRRGDLFAATVDEAGGYSLVGCTVAPGFEFADFEAPSRDSLLQAYPQHRAVIEQLTRPS</sequence>
<evidence type="ECO:0000313" key="2">
    <source>
        <dbReference type="EMBL" id="USR89514.1"/>
    </source>
</evidence>
<feature type="domain" description="DUF985" evidence="1">
    <location>
        <begin position="7"/>
        <end position="145"/>
    </location>
</feature>
<accession>A0ABY5AMQ1</accession>
<dbReference type="CDD" id="cd06121">
    <property type="entry name" value="cupin_YML079wp"/>
    <property type="match status" value="1"/>
</dbReference>
<organism evidence="2 3">
    <name type="scientific">Phormidium yuhuli AB48</name>
    <dbReference type="NCBI Taxonomy" id="2940671"/>
    <lineage>
        <taxon>Bacteria</taxon>
        <taxon>Bacillati</taxon>
        <taxon>Cyanobacteriota</taxon>
        <taxon>Cyanophyceae</taxon>
        <taxon>Oscillatoriophycideae</taxon>
        <taxon>Oscillatoriales</taxon>
        <taxon>Oscillatoriaceae</taxon>
        <taxon>Phormidium</taxon>
        <taxon>Phormidium yuhuli</taxon>
    </lineage>
</organism>
<dbReference type="InterPro" id="IPR011051">
    <property type="entry name" value="RmlC_Cupin_sf"/>
</dbReference>
<dbReference type="Proteomes" id="UP001056708">
    <property type="component" value="Chromosome"/>
</dbReference>